<feature type="domain" description="Condensation" evidence="2">
    <location>
        <begin position="10"/>
        <end position="151"/>
    </location>
</feature>
<proteinExistence type="predicted"/>
<dbReference type="EMBL" id="BMTU01000016">
    <property type="protein sequence ID" value="GGR03529.1"/>
    <property type="molecule type" value="Genomic_DNA"/>
</dbReference>
<dbReference type="PANTHER" id="PTHR45527:SF1">
    <property type="entry name" value="FATTY ACID SYNTHASE"/>
    <property type="match status" value="1"/>
</dbReference>
<dbReference type="Proteomes" id="UP000656732">
    <property type="component" value="Unassembled WGS sequence"/>
</dbReference>
<dbReference type="AlphaFoldDB" id="A0A918F5Q3"/>
<evidence type="ECO:0000313" key="3">
    <source>
        <dbReference type="EMBL" id="GGR03529.1"/>
    </source>
</evidence>
<dbReference type="PANTHER" id="PTHR45527">
    <property type="entry name" value="NONRIBOSOMAL PEPTIDE SYNTHETASE"/>
    <property type="match status" value="1"/>
</dbReference>
<dbReference type="GO" id="GO:0005737">
    <property type="term" value="C:cytoplasm"/>
    <property type="evidence" value="ECO:0007669"/>
    <property type="project" value="TreeGrafter"/>
</dbReference>
<dbReference type="GO" id="GO:0008610">
    <property type="term" value="P:lipid biosynthetic process"/>
    <property type="evidence" value="ECO:0007669"/>
    <property type="project" value="UniProtKB-ARBA"/>
</dbReference>
<dbReference type="GO" id="GO:0044550">
    <property type="term" value="P:secondary metabolite biosynthetic process"/>
    <property type="evidence" value="ECO:0007669"/>
    <property type="project" value="TreeGrafter"/>
</dbReference>
<comment type="caution">
    <text evidence="3">The sequence shown here is derived from an EMBL/GenBank/DDBJ whole genome shotgun (WGS) entry which is preliminary data.</text>
</comment>
<protein>
    <recommendedName>
        <fullName evidence="2">Condensation domain-containing protein</fullName>
    </recommendedName>
</protein>
<accession>A0A918F5Q3</accession>
<evidence type="ECO:0000259" key="2">
    <source>
        <dbReference type="Pfam" id="PF00668"/>
    </source>
</evidence>
<reference evidence="3" key="2">
    <citation type="submission" date="2020-09" db="EMBL/GenBank/DDBJ databases">
        <authorList>
            <person name="Sun Q."/>
            <person name="Ohkuma M."/>
        </authorList>
    </citation>
    <scope>NUCLEOTIDE SEQUENCE</scope>
    <source>
        <strain evidence="3">JCM 4403</strain>
    </source>
</reference>
<feature type="region of interest" description="Disordered" evidence="1">
    <location>
        <begin position="442"/>
        <end position="470"/>
    </location>
</feature>
<dbReference type="InterPro" id="IPR023213">
    <property type="entry name" value="CAT-like_dom_sf"/>
</dbReference>
<dbReference type="SUPFAM" id="SSF52777">
    <property type="entry name" value="CoA-dependent acyltransferases"/>
    <property type="match status" value="2"/>
</dbReference>
<reference evidence="3" key="1">
    <citation type="journal article" date="2014" name="Int. J. Syst. Evol. Microbiol.">
        <title>Complete genome sequence of Corynebacterium casei LMG S-19264T (=DSM 44701T), isolated from a smear-ripened cheese.</title>
        <authorList>
            <consortium name="US DOE Joint Genome Institute (JGI-PGF)"/>
            <person name="Walter F."/>
            <person name="Albersmeier A."/>
            <person name="Kalinowski J."/>
            <person name="Ruckert C."/>
        </authorList>
    </citation>
    <scope>NUCLEOTIDE SEQUENCE</scope>
    <source>
        <strain evidence="3">JCM 4403</strain>
    </source>
</reference>
<gene>
    <name evidence="3" type="ORF">GCM10010280_59450</name>
</gene>
<dbReference type="GO" id="GO:0031177">
    <property type="term" value="F:phosphopantetheine binding"/>
    <property type="evidence" value="ECO:0007669"/>
    <property type="project" value="TreeGrafter"/>
</dbReference>
<dbReference type="GO" id="GO:0043041">
    <property type="term" value="P:amino acid activation for nonribosomal peptide biosynthetic process"/>
    <property type="evidence" value="ECO:0007669"/>
    <property type="project" value="TreeGrafter"/>
</dbReference>
<dbReference type="Gene3D" id="3.30.559.10">
    <property type="entry name" value="Chloramphenicol acetyltransferase-like domain"/>
    <property type="match status" value="1"/>
</dbReference>
<dbReference type="RefSeq" id="WP_189561135.1">
    <property type="nucleotide sequence ID" value="NZ_BMTU01000016.1"/>
</dbReference>
<keyword evidence="4" id="KW-1185">Reference proteome</keyword>
<sequence>MSHHSPAQALWPLQSRYWPLLEETSSGTPVRCRALLLTGHVDVPRLVEAVRRVVDHHPVLRARLSDDDGTLRLRTAATPAPVAVWSADRADCARALREAAATPRDPRRDPLATFDVVRIGPDQFVLAVTAHFLVADLGSLYATLGSVLRAYFGRHRPGGVPQQPPALGPVPPARKAWWARRLARWQGQGTLAAALGARPSDRRITATQVEPVSGAAWNRLAARAADAGCSPDLAVVALLASWRAMMAPDITTAVFAAWTDLRHTHGGDGLIGPLSDQIAFGVELERHAGMTFPDLLRRTHAGLLDTMVRHVPYDELRHLHRAEHPGALPVWDTRVHFCRIPPRSSLTRDEPSLAELGLSVELFDESRLLPVAPPADGAAWDGVNADLHLTEHGVDDVALTLHYNATALDDRAVRLMLRSISDMITEVGEATEQRLPDLWRSLGVPGHGGRDRQEAPTCAVPPHPAKGHNR</sequence>
<dbReference type="Gene3D" id="3.30.559.30">
    <property type="entry name" value="Nonribosomal peptide synthetase, condensation domain"/>
    <property type="match status" value="1"/>
</dbReference>
<evidence type="ECO:0000256" key="1">
    <source>
        <dbReference type="SAM" id="MobiDB-lite"/>
    </source>
</evidence>
<dbReference type="GO" id="GO:0003824">
    <property type="term" value="F:catalytic activity"/>
    <property type="evidence" value="ECO:0007669"/>
    <property type="project" value="InterPro"/>
</dbReference>
<dbReference type="Pfam" id="PF00668">
    <property type="entry name" value="Condensation"/>
    <property type="match status" value="1"/>
</dbReference>
<dbReference type="InterPro" id="IPR001242">
    <property type="entry name" value="Condensation_dom"/>
</dbReference>
<organism evidence="3 4">
    <name type="scientific">Streptomyces pilosus</name>
    <dbReference type="NCBI Taxonomy" id="28893"/>
    <lineage>
        <taxon>Bacteria</taxon>
        <taxon>Bacillati</taxon>
        <taxon>Actinomycetota</taxon>
        <taxon>Actinomycetes</taxon>
        <taxon>Kitasatosporales</taxon>
        <taxon>Streptomycetaceae</taxon>
        <taxon>Streptomyces</taxon>
    </lineage>
</organism>
<name>A0A918F5Q3_9ACTN</name>
<evidence type="ECO:0000313" key="4">
    <source>
        <dbReference type="Proteomes" id="UP000656732"/>
    </source>
</evidence>